<accession>A0ABZ0YW87</accession>
<dbReference type="PANTHER" id="PTHR43472">
    <property type="entry name" value="PHOSPHORIBOSYLAMINE--GLYCINE LIGASE"/>
    <property type="match status" value="1"/>
</dbReference>
<evidence type="ECO:0000256" key="8">
    <source>
        <dbReference type="ARBA" id="ARBA00022840"/>
    </source>
</evidence>
<evidence type="ECO:0000256" key="13">
    <source>
        <dbReference type="PROSITE-ProRule" id="PRU00409"/>
    </source>
</evidence>
<dbReference type="EMBL" id="CP140153">
    <property type="protein sequence ID" value="WQH16453.1"/>
    <property type="molecule type" value="Genomic_DNA"/>
</dbReference>
<dbReference type="Gene3D" id="3.90.600.10">
    <property type="entry name" value="Phosphoribosylglycinamide synthetase, C-terminal domain"/>
    <property type="match status" value="1"/>
</dbReference>
<dbReference type="SUPFAM" id="SSF56059">
    <property type="entry name" value="Glutathione synthetase ATP-binding domain-like"/>
    <property type="match status" value="1"/>
</dbReference>
<evidence type="ECO:0000256" key="9">
    <source>
        <dbReference type="ARBA" id="ARBA00038345"/>
    </source>
</evidence>
<evidence type="ECO:0000256" key="3">
    <source>
        <dbReference type="ARBA" id="ARBA00005174"/>
    </source>
</evidence>
<feature type="domain" description="ATP-grasp" evidence="14">
    <location>
        <begin position="109"/>
        <end position="315"/>
    </location>
</feature>
<dbReference type="Pfam" id="PF02844">
    <property type="entry name" value="GARS_N"/>
    <property type="match status" value="1"/>
</dbReference>
<dbReference type="Gene3D" id="3.30.1490.20">
    <property type="entry name" value="ATP-grasp fold, A domain"/>
    <property type="match status" value="1"/>
</dbReference>
<comment type="similarity">
    <text evidence="9 12">Belongs to the GARS family.</text>
</comment>
<name>A0ABZ0YW87_9GAMM</name>
<dbReference type="SUPFAM" id="SSF52440">
    <property type="entry name" value="PreATP-grasp domain"/>
    <property type="match status" value="1"/>
</dbReference>
<dbReference type="PROSITE" id="PS00184">
    <property type="entry name" value="GARS"/>
    <property type="match status" value="1"/>
</dbReference>
<dbReference type="NCBIfam" id="TIGR00877">
    <property type="entry name" value="purD"/>
    <property type="match status" value="1"/>
</dbReference>
<comment type="cofactor">
    <cofactor evidence="1">
        <name>Mn(2+)</name>
        <dbReference type="ChEBI" id="CHEBI:29035"/>
    </cofactor>
</comment>
<organism evidence="15 16">
    <name type="scientific">Guyparkeria halophila</name>
    <dbReference type="NCBI Taxonomy" id="47960"/>
    <lineage>
        <taxon>Bacteria</taxon>
        <taxon>Pseudomonadati</taxon>
        <taxon>Pseudomonadota</taxon>
        <taxon>Gammaproteobacteria</taxon>
        <taxon>Chromatiales</taxon>
        <taxon>Thioalkalibacteraceae</taxon>
        <taxon>Guyparkeria</taxon>
    </lineage>
</organism>
<dbReference type="InterPro" id="IPR011054">
    <property type="entry name" value="Rudment_hybrid_motif"/>
</dbReference>
<dbReference type="SMART" id="SM01210">
    <property type="entry name" value="GARS_C"/>
    <property type="match status" value="1"/>
</dbReference>
<sequence length="423" mass="43789">MKVLVIGGGGREHALAWKIAQSSRVETVFVAPGNPGTAEEPKCRNVAVSATNVAELVAFAADNAVDLTVVGPEAPLVEGVVDTFRDAGLAIFGPTQKAAQLEGSKAFAKDFMERHGIPTATYRVFDTAAPAIEFVHEHGAPVVVKADGLAAGKGVIVAQTIDEAEAAIRDIFAGQFGAAGARVVVESFLAGEEASFIVMVDGEHVLPMASSQDHKARDAGDRGPNTGGMGAYSPAPVLDDAMIAQVMETVIEPTVKGMALDGLPYTGFLYAGLMIGPDGQPQVLEFNCRFGDPETQPVLMRLDSDLVDLIEAGVNGSLDQVSAGWTEQAAVGVVLASAGYPESSSKGDLISGLDALPTGVKAFHAGTAETDGNIVTNGGRVLCITALGETVEAAQKAAYAGVDKVHFEGGFCRRDIGWRAIGR</sequence>
<dbReference type="GO" id="GO:0004637">
    <property type="term" value="F:phosphoribosylamine-glycine ligase activity"/>
    <property type="evidence" value="ECO:0007669"/>
    <property type="project" value="UniProtKB-EC"/>
</dbReference>
<proteinExistence type="inferred from homology"/>
<evidence type="ECO:0000313" key="15">
    <source>
        <dbReference type="EMBL" id="WQH16453.1"/>
    </source>
</evidence>
<evidence type="ECO:0000313" key="16">
    <source>
        <dbReference type="Proteomes" id="UP001327459"/>
    </source>
</evidence>
<dbReference type="InterPro" id="IPR013815">
    <property type="entry name" value="ATP_grasp_subdomain_1"/>
</dbReference>
<gene>
    <name evidence="12 15" type="primary">purD</name>
    <name evidence="15" type="ORF">SR882_00730</name>
</gene>
<keyword evidence="6 13" id="KW-0547">Nucleotide-binding</keyword>
<dbReference type="InterPro" id="IPR020561">
    <property type="entry name" value="PRibGlycinamid_synth_ATP-grasp"/>
</dbReference>
<evidence type="ECO:0000256" key="7">
    <source>
        <dbReference type="ARBA" id="ARBA00022755"/>
    </source>
</evidence>
<dbReference type="Gene3D" id="3.40.50.20">
    <property type="match status" value="1"/>
</dbReference>
<keyword evidence="5 12" id="KW-0436">Ligase</keyword>
<dbReference type="InterPro" id="IPR016185">
    <property type="entry name" value="PreATP-grasp_dom_sf"/>
</dbReference>
<evidence type="ECO:0000256" key="4">
    <source>
        <dbReference type="ARBA" id="ARBA00013255"/>
    </source>
</evidence>
<comment type="cofactor">
    <cofactor evidence="2">
        <name>Mg(2+)</name>
        <dbReference type="ChEBI" id="CHEBI:18420"/>
    </cofactor>
</comment>
<evidence type="ECO:0000256" key="1">
    <source>
        <dbReference type="ARBA" id="ARBA00001936"/>
    </source>
</evidence>
<evidence type="ECO:0000256" key="5">
    <source>
        <dbReference type="ARBA" id="ARBA00022598"/>
    </source>
</evidence>
<dbReference type="InterPro" id="IPR020559">
    <property type="entry name" value="PRibGlycinamide_synth_CS"/>
</dbReference>
<dbReference type="InterPro" id="IPR000115">
    <property type="entry name" value="PRibGlycinamide_synth"/>
</dbReference>
<dbReference type="Pfam" id="PF01071">
    <property type="entry name" value="GARS_A"/>
    <property type="match status" value="1"/>
</dbReference>
<reference evidence="15 16" key="1">
    <citation type="submission" date="2023-11" db="EMBL/GenBank/DDBJ databases">
        <title>MicrobeMod: A computational toolkit for identifying prokaryotic methylation and restriction-modification with nanopore sequencing.</title>
        <authorList>
            <person name="Crits-Christoph A."/>
            <person name="Kang S.C."/>
            <person name="Lee H."/>
            <person name="Ostrov N."/>
        </authorList>
    </citation>
    <scope>NUCLEOTIDE SEQUENCE [LARGE SCALE GENOMIC DNA]</scope>
    <source>
        <strain evidence="15 16">ATCC 49870</strain>
    </source>
</reference>
<evidence type="ECO:0000259" key="14">
    <source>
        <dbReference type="PROSITE" id="PS50975"/>
    </source>
</evidence>
<dbReference type="Gene3D" id="3.30.470.20">
    <property type="entry name" value="ATP-grasp fold, B domain"/>
    <property type="match status" value="1"/>
</dbReference>
<evidence type="ECO:0000256" key="11">
    <source>
        <dbReference type="ARBA" id="ARBA00042864"/>
    </source>
</evidence>
<keyword evidence="16" id="KW-1185">Reference proteome</keyword>
<keyword evidence="8 13" id="KW-0067">ATP-binding</keyword>
<comment type="catalytic activity">
    <reaction evidence="12">
        <text>5-phospho-beta-D-ribosylamine + glycine + ATP = N(1)-(5-phospho-beta-D-ribosyl)glycinamide + ADP + phosphate + H(+)</text>
        <dbReference type="Rhea" id="RHEA:17453"/>
        <dbReference type="ChEBI" id="CHEBI:15378"/>
        <dbReference type="ChEBI" id="CHEBI:30616"/>
        <dbReference type="ChEBI" id="CHEBI:43474"/>
        <dbReference type="ChEBI" id="CHEBI:57305"/>
        <dbReference type="ChEBI" id="CHEBI:58681"/>
        <dbReference type="ChEBI" id="CHEBI:143788"/>
        <dbReference type="ChEBI" id="CHEBI:456216"/>
        <dbReference type="EC" id="6.3.4.13"/>
    </reaction>
</comment>
<comment type="pathway">
    <text evidence="3 12">Purine metabolism; IMP biosynthesis via de novo pathway; N(1)-(5-phospho-D-ribosyl)glycinamide from 5-phospho-alpha-D-ribose 1-diphosphate: step 2/2.</text>
</comment>
<evidence type="ECO:0000256" key="2">
    <source>
        <dbReference type="ARBA" id="ARBA00001946"/>
    </source>
</evidence>
<protein>
    <recommendedName>
        <fullName evidence="4 12">Phosphoribosylamine--glycine ligase</fullName>
        <ecNumber evidence="4 12">6.3.4.13</ecNumber>
    </recommendedName>
    <alternativeName>
        <fullName evidence="12">GARS</fullName>
    </alternativeName>
    <alternativeName>
        <fullName evidence="10 12">Glycinamide ribonucleotide synthetase</fullName>
    </alternativeName>
    <alternativeName>
        <fullName evidence="11 12">Phosphoribosylglycinamide synthetase</fullName>
    </alternativeName>
</protein>
<evidence type="ECO:0000256" key="10">
    <source>
        <dbReference type="ARBA" id="ARBA00042242"/>
    </source>
</evidence>
<evidence type="ECO:0000256" key="12">
    <source>
        <dbReference type="HAMAP-Rule" id="MF_00138"/>
    </source>
</evidence>
<dbReference type="SMART" id="SM01209">
    <property type="entry name" value="GARS_A"/>
    <property type="match status" value="1"/>
</dbReference>
<dbReference type="HAMAP" id="MF_00138">
    <property type="entry name" value="GARS"/>
    <property type="match status" value="1"/>
</dbReference>
<dbReference type="PROSITE" id="PS50975">
    <property type="entry name" value="ATP_GRASP"/>
    <property type="match status" value="1"/>
</dbReference>
<dbReference type="Proteomes" id="UP001327459">
    <property type="component" value="Chromosome"/>
</dbReference>
<dbReference type="RefSeq" id="WP_322521447.1">
    <property type="nucleotide sequence ID" value="NZ_CP140153.1"/>
</dbReference>
<dbReference type="InterPro" id="IPR037123">
    <property type="entry name" value="PRibGlycinamide_synth_C_sf"/>
</dbReference>
<dbReference type="SUPFAM" id="SSF51246">
    <property type="entry name" value="Rudiment single hybrid motif"/>
    <property type="match status" value="1"/>
</dbReference>
<dbReference type="EC" id="6.3.4.13" evidence="4 12"/>
<keyword evidence="7 12" id="KW-0658">Purine biosynthesis</keyword>
<dbReference type="InterPro" id="IPR011761">
    <property type="entry name" value="ATP-grasp"/>
</dbReference>
<dbReference type="Pfam" id="PF02843">
    <property type="entry name" value="GARS_C"/>
    <property type="match status" value="1"/>
</dbReference>
<dbReference type="InterPro" id="IPR020562">
    <property type="entry name" value="PRibGlycinamide_synth_N"/>
</dbReference>
<evidence type="ECO:0000256" key="6">
    <source>
        <dbReference type="ARBA" id="ARBA00022741"/>
    </source>
</evidence>
<dbReference type="PANTHER" id="PTHR43472:SF1">
    <property type="entry name" value="PHOSPHORIBOSYLAMINE--GLYCINE LIGASE, CHLOROPLASTIC"/>
    <property type="match status" value="1"/>
</dbReference>
<dbReference type="InterPro" id="IPR020560">
    <property type="entry name" value="PRibGlycinamide_synth_C-dom"/>
</dbReference>